<dbReference type="PANTHER" id="PTHR34985:SF1">
    <property type="entry name" value="SLR0554 PROTEIN"/>
    <property type="match status" value="1"/>
</dbReference>
<dbReference type="Pfam" id="PF05272">
    <property type="entry name" value="VapE-like_dom"/>
    <property type="match status" value="1"/>
</dbReference>
<name>A0A7X0RMI7_9BACL</name>
<evidence type="ECO:0000313" key="2">
    <source>
        <dbReference type="EMBL" id="MBB6670259.1"/>
    </source>
</evidence>
<dbReference type="InterPro" id="IPR007936">
    <property type="entry name" value="VapE-like_dom"/>
</dbReference>
<sequence>MINDRQLIISAAGSRKATHWPAQTLFWSELVTRLRTAVRGTETLAQYLAMPKSQQDDLKDIGGFVGGELAGGRRKVDAVVGRDVLSLDLDNIPAGGTADVLRRLEGLGCAYAVYSTRKHEEARPRLRVLVPINRTATADEYEPLARKLGQIIGIQLCDPTTFQATRLMYWPSCSADSQYVFHFADRPFLSADGVLGMYADWRNWHEWPQVPGASQAHVRMAAKQGDPTSKPGVVGAFCRQYDIPAAIAAFLPGVYTEAADGPGRLTYAGGSTVGGAIIYDDGQFLFSHHATDPTSGRLVNAFDLVRLHKFGDQDDDAKPDTPTNKLPSYTAMSAYALQDAAVAGALNQERYDKALASFGEAVAAPLEPVGTVPGAGASVAVMEQEAPAVPDSEWMRLLQFSPTTGAPAKTVDNILIILEHDPMLRGKLGYDEFAVRGLVLGSLPWDRRTERREWTDIDDAGLRHYLERVYGISGKERVFDAIALCAHRHTFNDVQEYLRSLPQWDGVRRLDTLLTVYLGAVDTVYTRAVCRKAIVAGVARAMTPGCKYDQMPILAGPQGLGKSTFLRILGRRWYSDSLTTFEGKEASELIQGIWINEVGELAGMSKSETGAIKQFLSRTEDIYREPYGRRTKAYPRRGVFWGTTNDTEFLRDRTGNRRFWPVDVGTQTPQRNVWRDLEAEVPQILAEALAYWRLGEQLYLTGEAEQMAKEQQDAHRESNAKEGIIRAFVERPVPPDWQRRDLSQRRTYWGGEFGKPQEGAGGPRDRICAAEVWCECFNSDIKFMRQSDTREINGILAGMPGWEEYKGAFGPYSWQRGFRRLGVG</sequence>
<dbReference type="PANTHER" id="PTHR34985">
    <property type="entry name" value="SLR0554 PROTEIN"/>
    <property type="match status" value="1"/>
</dbReference>
<dbReference type="Proteomes" id="UP000547209">
    <property type="component" value="Unassembled WGS sequence"/>
</dbReference>
<accession>A0A7X0RMI7</accession>
<reference evidence="2 3" key="1">
    <citation type="submission" date="2020-08" db="EMBL/GenBank/DDBJ databases">
        <title>Cohnella phylogeny.</title>
        <authorList>
            <person name="Dunlap C."/>
        </authorList>
    </citation>
    <scope>NUCLEOTIDE SEQUENCE [LARGE SCALE GENOMIC DNA]</scope>
    <source>
        <strain evidence="2 3">DSM 28246</strain>
    </source>
</reference>
<evidence type="ECO:0000313" key="3">
    <source>
        <dbReference type="Proteomes" id="UP000547209"/>
    </source>
</evidence>
<comment type="caution">
    <text evidence="2">The sequence shown here is derived from an EMBL/GenBank/DDBJ whole genome shotgun (WGS) entry which is preliminary data.</text>
</comment>
<dbReference type="AlphaFoldDB" id="A0A7X0RMI7"/>
<keyword evidence="3" id="KW-1185">Reference proteome</keyword>
<dbReference type="EMBL" id="JACJVP010000007">
    <property type="protein sequence ID" value="MBB6670259.1"/>
    <property type="molecule type" value="Genomic_DNA"/>
</dbReference>
<dbReference type="RefSeq" id="WP_185141700.1">
    <property type="nucleotide sequence ID" value="NZ_JACJVP010000007.1"/>
</dbReference>
<feature type="domain" description="Virulence-associated protein E-like" evidence="1">
    <location>
        <begin position="498"/>
        <end position="716"/>
    </location>
</feature>
<protein>
    <submittedName>
        <fullName evidence="2">Virulence-associated protein E</fullName>
    </submittedName>
</protein>
<organism evidence="2 3">
    <name type="scientific">Cohnella nanjingensis</name>
    <dbReference type="NCBI Taxonomy" id="1387779"/>
    <lineage>
        <taxon>Bacteria</taxon>
        <taxon>Bacillati</taxon>
        <taxon>Bacillota</taxon>
        <taxon>Bacilli</taxon>
        <taxon>Bacillales</taxon>
        <taxon>Paenibacillaceae</taxon>
        <taxon>Cohnella</taxon>
    </lineage>
</organism>
<gene>
    <name evidence="2" type="ORF">H7C19_06115</name>
</gene>
<evidence type="ECO:0000259" key="1">
    <source>
        <dbReference type="Pfam" id="PF05272"/>
    </source>
</evidence>
<proteinExistence type="predicted"/>